<dbReference type="CDD" id="cd02201">
    <property type="entry name" value="FtsZ_type1"/>
    <property type="match status" value="1"/>
</dbReference>
<feature type="binding site" evidence="4">
    <location>
        <begin position="26"/>
        <end position="30"/>
    </location>
    <ligand>
        <name>GTP</name>
        <dbReference type="ChEBI" id="CHEBI:37565"/>
    </ligand>
</feature>
<dbReference type="GO" id="GO:0051258">
    <property type="term" value="P:protein polymerization"/>
    <property type="evidence" value="ECO:0007669"/>
    <property type="project" value="UniProtKB-UniRule"/>
</dbReference>
<comment type="subunit">
    <text evidence="4">Homodimer. Polymerizes to form a dynamic ring structure in a strictly GTP-dependent manner. Interacts directly with several other division proteins.</text>
</comment>
<dbReference type="Gene3D" id="3.40.50.1440">
    <property type="entry name" value="Tubulin/FtsZ, GTPase domain"/>
    <property type="match status" value="1"/>
</dbReference>
<dbReference type="EMBL" id="CP029480">
    <property type="protein sequence ID" value="AWW00071.1"/>
    <property type="molecule type" value="Genomic_DNA"/>
</dbReference>
<keyword evidence="2 4" id="KW-0547">Nucleotide-binding</keyword>
<dbReference type="AlphaFoldDB" id="A0A2Z4GFP7"/>
<feature type="binding site" evidence="4">
    <location>
        <position position="150"/>
    </location>
    <ligand>
        <name>GTP</name>
        <dbReference type="ChEBI" id="CHEBI:37565"/>
    </ligand>
</feature>
<evidence type="ECO:0000259" key="8">
    <source>
        <dbReference type="SMART" id="SM00865"/>
    </source>
</evidence>
<feature type="compositionally biased region" description="Basic and acidic residues" evidence="6">
    <location>
        <begin position="337"/>
        <end position="353"/>
    </location>
</feature>
<dbReference type="KEGG" id="als:DJ013_18620"/>
<dbReference type="OrthoDB" id="9813375at2"/>
<evidence type="ECO:0000256" key="2">
    <source>
        <dbReference type="ARBA" id="ARBA00022741"/>
    </source>
</evidence>
<dbReference type="Proteomes" id="UP000249873">
    <property type="component" value="Chromosome"/>
</dbReference>
<dbReference type="GO" id="GO:0005737">
    <property type="term" value="C:cytoplasm"/>
    <property type="evidence" value="ECO:0007669"/>
    <property type="project" value="UniProtKB-SubCell"/>
</dbReference>
<keyword evidence="4" id="KW-0131">Cell cycle</keyword>
<keyword evidence="4 9" id="KW-0132">Cell division</keyword>
<dbReference type="GO" id="GO:0043093">
    <property type="term" value="P:FtsZ-dependent cytokinesis"/>
    <property type="evidence" value="ECO:0007669"/>
    <property type="project" value="UniProtKB-UniRule"/>
</dbReference>
<dbReference type="SMART" id="SM00864">
    <property type="entry name" value="Tubulin"/>
    <property type="match status" value="1"/>
</dbReference>
<dbReference type="SUPFAM" id="SSF52490">
    <property type="entry name" value="Tubulin nucleotide-binding domain-like"/>
    <property type="match status" value="1"/>
</dbReference>
<evidence type="ECO:0000256" key="3">
    <source>
        <dbReference type="ARBA" id="ARBA00023134"/>
    </source>
</evidence>
<dbReference type="SUPFAM" id="SSF55307">
    <property type="entry name" value="Tubulin C-terminal domain-like"/>
    <property type="match status" value="1"/>
</dbReference>
<feature type="region of interest" description="Disordered" evidence="6">
    <location>
        <begin position="335"/>
        <end position="375"/>
    </location>
</feature>
<dbReference type="GO" id="GO:0005525">
    <property type="term" value="F:GTP binding"/>
    <property type="evidence" value="ECO:0007669"/>
    <property type="project" value="UniProtKB-UniRule"/>
</dbReference>
<evidence type="ECO:0000313" key="9">
    <source>
        <dbReference type="EMBL" id="AWW00071.1"/>
    </source>
</evidence>
<reference evidence="9 10" key="1">
    <citation type="submission" date="2018-05" db="EMBL/GenBank/DDBJ databases">
        <title>Complete genome sequence of Arcticibacterium luteifluviistationis SM1504T, a cytophagaceae bacterium isolated from Arctic surface seawater.</title>
        <authorList>
            <person name="Li Y."/>
            <person name="Qin Q.-L."/>
        </authorList>
    </citation>
    <scope>NUCLEOTIDE SEQUENCE [LARGE SCALE GENOMIC DNA]</scope>
    <source>
        <strain evidence="9 10">SM1504</strain>
    </source>
</reference>
<evidence type="ECO:0000256" key="6">
    <source>
        <dbReference type="SAM" id="MobiDB-lite"/>
    </source>
</evidence>
<keyword evidence="10" id="KW-1185">Reference proteome</keyword>
<dbReference type="GO" id="GO:0000917">
    <property type="term" value="P:division septum assembly"/>
    <property type="evidence" value="ECO:0007669"/>
    <property type="project" value="UniProtKB-KW"/>
</dbReference>
<evidence type="ECO:0000313" key="10">
    <source>
        <dbReference type="Proteomes" id="UP000249873"/>
    </source>
</evidence>
<dbReference type="FunFam" id="3.40.50.1440:FF:000001">
    <property type="entry name" value="Cell division protein FtsZ"/>
    <property type="match status" value="1"/>
</dbReference>
<dbReference type="NCBIfam" id="TIGR00065">
    <property type="entry name" value="ftsZ"/>
    <property type="match status" value="1"/>
</dbReference>
<gene>
    <name evidence="4" type="primary">ftsZ</name>
    <name evidence="9" type="ORF">DJ013_18620</name>
</gene>
<organism evidence="9 10">
    <name type="scientific">Arcticibacterium luteifluviistationis</name>
    <dbReference type="NCBI Taxonomy" id="1784714"/>
    <lineage>
        <taxon>Bacteria</taxon>
        <taxon>Pseudomonadati</taxon>
        <taxon>Bacteroidota</taxon>
        <taxon>Cytophagia</taxon>
        <taxon>Cytophagales</taxon>
        <taxon>Leadbetterellaceae</taxon>
        <taxon>Arcticibacterium</taxon>
    </lineage>
</organism>
<name>A0A2Z4GFP7_9BACT</name>
<dbReference type="InterPro" id="IPR018316">
    <property type="entry name" value="Tubulin/FtsZ_2-layer-sand-dom"/>
</dbReference>
<dbReference type="GO" id="GO:0003924">
    <property type="term" value="F:GTPase activity"/>
    <property type="evidence" value="ECO:0007669"/>
    <property type="project" value="UniProtKB-UniRule"/>
</dbReference>
<comment type="function">
    <text evidence="4">Essential cell division protein that forms a contractile ring structure (Z ring) at the future cell division site. The regulation of the ring assembly controls the timing and the location of cell division. One of the functions of the FtsZ ring is to recruit other cell division proteins to the septum to produce a new cell wall between the dividing cells. Binds GTP and shows GTPase activity.</text>
</comment>
<accession>A0A2Z4GFP7</accession>
<dbReference type="SMART" id="SM00865">
    <property type="entry name" value="Tubulin_C"/>
    <property type="match status" value="1"/>
</dbReference>
<comment type="similarity">
    <text evidence="1 4">Belongs to the FtsZ family.</text>
</comment>
<dbReference type="PRINTS" id="PR00423">
    <property type="entry name" value="CELLDVISFTSZ"/>
</dbReference>
<feature type="domain" description="Tubulin/FtsZ GTPase" evidence="7">
    <location>
        <begin position="18"/>
        <end position="211"/>
    </location>
</feature>
<protein>
    <recommendedName>
        <fullName evidence="4 5">Cell division protein FtsZ</fullName>
    </recommendedName>
</protein>
<dbReference type="InterPro" id="IPR024757">
    <property type="entry name" value="FtsZ_C"/>
</dbReference>
<feature type="binding site" evidence="4">
    <location>
        <position position="193"/>
    </location>
    <ligand>
        <name>GTP</name>
        <dbReference type="ChEBI" id="CHEBI:37565"/>
    </ligand>
</feature>
<dbReference type="InterPro" id="IPR020805">
    <property type="entry name" value="Cell_div_FtsZ_CS"/>
</dbReference>
<dbReference type="PANTHER" id="PTHR30314:SF3">
    <property type="entry name" value="MITOCHONDRIAL DIVISION PROTEIN FSZA"/>
    <property type="match status" value="1"/>
</dbReference>
<dbReference type="Pfam" id="PF00091">
    <property type="entry name" value="Tubulin"/>
    <property type="match status" value="1"/>
</dbReference>
<evidence type="ECO:0000256" key="4">
    <source>
        <dbReference type="HAMAP-Rule" id="MF_00909"/>
    </source>
</evidence>
<dbReference type="InterPro" id="IPR000158">
    <property type="entry name" value="Cell_div_FtsZ"/>
</dbReference>
<dbReference type="PANTHER" id="PTHR30314">
    <property type="entry name" value="CELL DIVISION PROTEIN FTSZ-RELATED"/>
    <property type="match status" value="1"/>
</dbReference>
<evidence type="ECO:0000256" key="1">
    <source>
        <dbReference type="ARBA" id="ARBA00009690"/>
    </source>
</evidence>
<dbReference type="GO" id="GO:0032153">
    <property type="term" value="C:cell division site"/>
    <property type="evidence" value="ECO:0007669"/>
    <property type="project" value="UniProtKB-UniRule"/>
</dbReference>
<dbReference type="InterPro" id="IPR045061">
    <property type="entry name" value="FtsZ/CetZ"/>
</dbReference>
<feature type="domain" description="Tubulin/FtsZ 2-layer sandwich" evidence="8">
    <location>
        <begin position="213"/>
        <end position="336"/>
    </location>
</feature>
<feature type="binding site" evidence="4">
    <location>
        <begin position="115"/>
        <end position="117"/>
    </location>
    <ligand>
        <name>GTP</name>
        <dbReference type="ChEBI" id="CHEBI:37565"/>
    </ligand>
</feature>
<dbReference type="HAMAP" id="MF_00909">
    <property type="entry name" value="FtsZ"/>
    <property type="match status" value="1"/>
</dbReference>
<dbReference type="RefSeq" id="WP_111373438.1">
    <property type="nucleotide sequence ID" value="NZ_CP029480.1"/>
</dbReference>
<feature type="binding site" evidence="4">
    <location>
        <position position="146"/>
    </location>
    <ligand>
        <name>GTP</name>
        <dbReference type="ChEBI" id="CHEBI:37565"/>
    </ligand>
</feature>
<keyword evidence="4" id="KW-0717">Septation</keyword>
<sequence length="433" mass="47428">MLYPQDYGLDFQSDMPNIITVIGVGGAGGNAVKTLYNMGIKDVNIVAANTDLQVLKNLPKEITRLQLGAELTKGLGAGAIPKVGEQAALESEDSIHQLFNEPTEMVFITAGMGGGTGTGAAPVIARIAQEKNMLTVGVVTDPFSWEGTEKIEQALEGIEKMKTYCDTVLIVKNDRLESLFHDMDIQEAFEKADGILANGVKSIAELITRPGIINLDYADVKTVLKNAGQAVMGSAEASGVDRAKIAVEEALKSPLLHSNNIKGSKRLLVSICYSDEKPEYKIKMSDQKMIMRFIENEIKTKAKIVKHGYSIDRSLEDRIRVTIVAAGITDFTITPESNKEIENESESNQERSPFETFGMPGISSQKSKNKKAAPENQVGLFEAEEKLRESVTGFTKDNNLKQDIENTPAYLRFGLELVEVDDIPEENRLINKI</sequence>
<keyword evidence="3 4" id="KW-0342">GTP-binding</keyword>
<evidence type="ECO:0000256" key="5">
    <source>
        <dbReference type="NCBIfam" id="TIGR00065"/>
    </source>
</evidence>
<dbReference type="Gene3D" id="3.30.1330.20">
    <property type="entry name" value="Tubulin/FtsZ, C-terminal domain"/>
    <property type="match status" value="1"/>
</dbReference>
<dbReference type="InterPro" id="IPR036525">
    <property type="entry name" value="Tubulin/FtsZ_GTPase_sf"/>
</dbReference>
<dbReference type="InterPro" id="IPR037103">
    <property type="entry name" value="Tubulin/FtsZ-like_C"/>
</dbReference>
<proteinExistence type="inferred from homology"/>
<comment type="subcellular location">
    <subcellularLocation>
        <location evidence="4">Cytoplasm</location>
    </subcellularLocation>
    <text evidence="4">Assembles at midcell at the inner surface of the cytoplasmic membrane.</text>
</comment>
<dbReference type="Pfam" id="PF12327">
    <property type="entry name" value="FtsZ_C"/>
    <property type="match status" value="1"/>
</dbReference>
<dbReference type="PROSITE" id="PS01134">
    <property type="entry name" value="FTSZ_1"/>
    <property type="match status" value="1"/>
</dbReference>
<dbReference type="InterPro" id="IPR003008">
    <property type="entry name" value="Tubulin_FtsZ_GTPase"/>
</dbReference>
<keyword evidence="4" id="KW-0963">Cytoplasm</keyword>
<evidence type="ECO:0000259" key="7">
    <source>
        <dbReference type="SMART" id="SM00864"/>
    </source>
</evidence>
<dbReference type="InterPro" id="IPR008280">
    <property type="entry name" value="Tub_FtsZ_C"/>
</dbReference>